<feature type="compositionally biased region" description="Basic residues" evidence="2">
    <location>
        <begin position="1030"/>
        <end position="1041"/>
    </location>
</feature>
<comment type="caution">
    <text evidence="4">The sequence shown here is derived from an EMBL/GenBank/DDBJ whole genome shotgun (WGS) entry which is preliminary data.</text>
</comment>
<dbReference type="GO" id="GO:0012506">
    <property type="term" value="C:vesicle membrane"/>
    <property type="evidence" value="ECO:0007669"/>
    <property type="project" value="TreeGrafter"/>
</dbReference>
<feature type="compositionally biased region" description="Basic and acidic residues" evidence="2">
    <location>
        <begin position="109"/>
        <end position="123"/>
    </location>
</feature>
<dbReference type="SUPFAM" id="SSF48452">
    <property type="entry name" value="TPR-like"/>
    <property type="match status" value="1"/>
</dbReference>
<feature type="repeat" description="TPR" evidence="1">
    <location>
        <begin position="220"/>
        <end position="253"/>
    </location>
</feature>
<reference evidence="4" key="1">
    <citation type="submission" date="2021-02" db="EMBL/GenBank/DDBJ databases">
        <authorList>
            <person name="Nowell W R."/>
        </authorList>
    </citation>
    <scope>NUCLEOTIDE SEQUENCE</scope>
</reference>
<feature type="compositionally biased region" description="Polar residues" evidence="2">
    <location>
        <begin position="1006"/>
        <end position="1023"/>
    </location>
</feature>
<name>A0A8S2JI59_9BILA</name>
<feature type="region of interest" description="Disordered" evidence="2">
    <location>
        <begin position="995"/>
        <end position="1041"/>
    </location>
</feature>
<evidence type="ECO:0000256" key="1">
    <source>
        <dbReference type="PROSITE-ProRule" id="PRU00339"/>
    </source>
</evidence>
<dbReference type="PANTHER" id="PTHR46467:SF1">
    <property type="entry name" value="TETHER CONTAINING UBX DOMAIN FOR GLUT4"/>
    <property type="match status" value="1"/>
</dbReference>
<dbReference type="GO" id="GO:0005737">
    <property type="term" value="C:cytoplasm"/>
    <property type="evidence" value="ECO:0007669"/>
    <property type="project" value="TreeGrafter"/>
</dbReference>
<evidence type="ECO:0000313" key="5">
    <source>
        <dbReference type="Proteomes" id="UP000676336"/>
    </source>
</evidence>
<feature type="domain" description="TUG ubiquitin-like" evidence="3">
    <location>
        <begin position="701"/>
        <end position="763"/>
    </location>
</feature>
<dbReference type="PROSITE" id="PS50005">
    <property type="entry name" value="TPR"/>
    <property type="match status" value="1"/>
</dbReference>
<gene>
    <name evidence="4" type="ORF">SMN809_LOCUS1604</name>
</gene>
<evidence type="ECO:0000256" key="2">
    <source>
        <dbReference type="SAM" id="MobiDB-lite"/>
    </source>
</evidence>
<keyword evidence="1" id="KW-0802">TPR repeat</keyword>
<dbReference type="InterPro" id="IPR021569">
    <property type="entry name" value="TUG-UBL1"/>
</dbReference>
<dbReference type="CDD" id="cd17075">
    <property type="entry name" value="UBX1_UBXN9"/>
    <property type="match status" value="1"/>
</dbReference>
<dbReference type="Pfam" id="PF11470">
    <property type="entry name" value="TUG-UBL1"/>
    <property type="match status" value="1"/>
</dbReference>
<dbReference type="Proteomes" id="UP000676336">
    <property type="component" value="Unassembled WGS sequence"/>
</dbReference>
<dbReference type="InterPro" id="IPR019734">
    <property type="entry name" value="TPR_rpt"/>
</dbReference>
<organism evidence="4 5">
    <name type="scientific">Rotaria magnacalcarata</name>
    <dbReference type="NCBI Taxonomy" id="392030"/>
    <lineage>
        <taxon>Eukaryota</taxon>
        <taxon>Metazoa</taxon>
        <taxon>Spiralia</taxon>
        <taxon>Gnathifera</taxon>
        <taxon>Rotifera</taxon>
        <taxon>Eurotatoria</taxon>
        <taxon>Bdelloidea</taxon>
        <taxon>Philodinida</taxon>
        <taxon>Philodinidae</taxon>
        <taxon>Rotaria</taxon>
    </lineage>
</organism>
<evidence type="ECO:0000313" key="4">
    <source>
        <dbReference type="EMBL" id="CAF3808804.1"/>
    </source>
</evidence>
<dbReference type="EMBL" id="CAJOBI010000255">
    <property type="protein sequence ID" value="CAF3808804.1"/>
    <property type="molecule type" value="Genomic_DNA"/>
</dbReference>
<dbReference type="InterPro" id="IPR011990">
    <property type="entry name" value="TPR-like_helical_dom_sf"/>
</dbReference>
<proteinExistence type="predicted"/>
<evidence type="ECO:0000259" key="3">
    <source>
        <dbReference type="Pfam" id="PF11470"/>
    </source>
</evidence>
<feature type="region of interest" description="Disordered" evidence="2">
    <location>
        <begin position="91"/>
        <end position="140"/>
    </location>
</feature>
<feature type="compositionally biased region" description="Acidic residues" evidence="2">
    <location>
        <begin position="93"/>
        <end position="108"/>
    </location>
</feature>
<dbReference type="SMART" id="SM00028">
    <property type="entry name" value="TPR"/>
    <property type="match status" value="2"/>
</dbReference>
<dbReference type="InterPro" id="IPR029071">
    <property type="entry name" value="Ubiquitin-like_domsf"/>
</dbReference>
<dbReference type="SUPFAM" id="SSF54236">
    <property type="entry name" value="Ubiquitin-like"/>
    <property type="match status" value="2"/>
</dbReference>
<dbReference type="GO" id="GO:0006886">
    <property type="term" value="P:intracellular protein transport"/>
    <property type="evidence" value="ECO:0007669"/>
    <property type="project" value="TreeGrafter"/>
</dbReference>
<accession>A0A8S2JI59</accession>
<protein>
    <recommendedName>
        <fullName evidence="3">TUG ubiquitin-like domain-containing protein</fullName>
    </recommendedName>
</protein>
<dbReference type="GO" id="GO:0005634">
    <property type="term" value="C:nucleus"/>
    <property type="evidence" value="ECO:0007669"/>
    <property type="project" value="TreeGrafter"/>
</dbReference>
<feature type="compositionally biased region" description="Acidic residues" evidence="2">
    <location>
        <begin position="127"/>
        <end position="140"/>
    </location>
</feature>
<dbReference type="PANTHER" id="PTHR46467">
    <property type="entry name" value="TETHER CONTAINING UBX DOMAIN FOR GLUT4"/>
    <property type="match status" value="1"/>
</dbReference>
<dbReference type="InterPro" id="IPR059238">
    <property type="entry name" value="UBX1_UBXN9"/>
</dbReference>
<dbReference type="Gene3D" id="1.25.40.10">
    <property type="entry name" value="Tetratricopeptide repeat domain"/>
    <property type="match status" value="1"/>
</dbReference>
<dbReference type="Gene3D" id="3.10.20.90">
    <property type="entry name" value="Phosphatidylinositol 3-kinase Catalytic Subunit, Chain A, domain 1"/>
    <property type="match status" value="1"/>
</dbReference>
<dbReference type="Pfam" id="PF13424">
    <property type="entry name" value="TPR_12"/>
    <property type="match status" value="1"/>
</dbReference>
<dbReference type="CDD" id="cd16105">
    <property type="entry name" value="Ubl_ASPSCR1_like"/>
    <property type="match status" value="1"/>
</dbReference>
<sequence length="1041" mass="120673">MSLAATTASTNLFEIKDEDANASFLLGKRDVLLNNYQAACDHLSKTCERIVKIRESDTAPELAEPYFYYGQALLYLGLSEQQVFGSDIVKDGENDENETIEEDEEENNAETKEGENGEVKDGANEQVEAENEDDSIPADENVNDLERAFEILECAHMIYSKMSEDYPTDTRIITRIADIHVMLSDICNENGDHETALTHVLKAIDLQETISEQQRYRLLAESYYKLGLIYELINKFADAVDSFNKAIDAINQAIKHLDGEDKENEREELISLLPSIETKRNDAKASMADQHLIAQARKILTGTDNTTEAKTTDAPVKDITLNIRHKRPATETENDDDVNKKAKMDFSHLAFEFQWAQCFSLIDKWKASMIDHITNIHQEKSSEIQMYKDEAEKNFFIEKKNFALNMNEYFQHSCILSNEINLFKKKLDQLKENIIHRPLPLNIEIKSYPLNTSITIHRLFNKQLFNQRTISAEYKIPTQSINLIATSNNQIILVNSESKIFLYDKLIGFIDEINLSDYTDEYLNDICWSKNYKNFLFLCDYSLWSLENLFLKKLAHISNRKHFLNNLTCFHNYVFIIYDHGEFIDRWLIQPEWKLEKRWIKDHKKDIFLSINSNNDYLLFYTNKCIQLCSQDLIIHYSIDLANQEHVYSNFIFLSSYKIWLLIDKQTHLLKYFRLNSRKIYTLDQILLYYKMAKPMITILCPSGHRRKAQMTPNTNLLQVLEDICTQESLDSSEWGLTQQRKKCDLTIPWRLSGIPTNALLEMYKLEERRPTSDVTVQLQLPDNSRSNGNFKPSISLQDMLDWYRNQPESMVAALDISMNNDDKFHPVCSYMSEEIIGTYALSNTTLREFGLTSGAAVIRTEDNALETRSMRERNQSLRVSSYEYIAIRLVIHSNIVLQGLFHPEEPILHLMEFARTNLTCPQLEQNDFYLYTSPPRVVLSDVKKPLSAYDLVPAAFVYIGHRTISPLVIQLAQNVSMGNIHEANQIVTRHVFNRTKSDNEDDSEVSTTDTNRPAKRNTTTQNIDDKHLRDKMRKFLPGKK</sequence>
<dbReference type="AlphaFoldDB" id="A0A8S2JI59"/>